<evidence type="ECO:0000256" key="1">
    <source>
        <dbReference type="SAM" id="SignalP"/>
    </source>
</evidence>
<accession>A0AAW0NE99</accession>
<evidence type="ECO:0000313" key="3">
    <source>
        <dbReference type="EMBL" id="KAK7895769.1"/>
    </source>
</evidence>
<dbReference type="Gene3D" id="3.90.320.10">
    <property type="match status" value="1"/>
</dbReference>
<dbReference type="GO" id="GO:0006281">
    <property type="term" value="P:DNA repair"/>
    <property type="evidence" value="ECO:0007669"/>
    <property type="project" value="UniProtKB-ARBA"/>
</dbReference>
<keyword evidence="4" id="KW-1185">Reference proteome</keyword>
<proteinExistence type="predicted"/>
<reference evidence="4" key="1">
    <citation type="submission" date="2024-04" db="EMBL/GenBank/DDBJ databases">
        <title>Salinicola lusitanus LLJ914,a marine bacterium isolated from the Okinawa Trough.</title>
        <authorList>
            <person name="Li J."/>
        </authorList>
    </citation>
    <scope>NUCLEOTIDE SEQUENCE [LARGE SCALE GENOMIC DNA]</scope>
</reference>
<dbReference type="InterPro" id="IPR011335">
    <property type="entry name" value="Restrct_endonuc-II-like"/>
</dbReference>
<evidence type="ECO:0000313" key="4">
    <source>
        <dbReference type="Proteomes" id="UP001460270"/>
    </source>
</evidence>
<dbReference type="SUPFAM" id="SSF52980">
    <property type="entry name" value="Restriction endonuclease-like"/>
    <property type="match status" value="1"/>
</dbReference>
<feature type="chain" id="PRO_5043620436" description="YqaJ viral recombinase domain-containing protein" evidence="1">
    <location>
        <begin position="25"/>
        <end position="349"/>
    </location>
</feature>
<feature type="domain" description="YqaJ viral recombinase" evidence="2">
    <location>
        <begin position="120"/>
        <end position="270"/>
    </location>
</feature>
<dbReference type="PANTHER" id="PTHR47526">
    <property type="entry name" value="ATP-DEPENDENT DNA HELICASE"/>
    <property type="match status" value="1"/>
</dbReference>
<dbReference type="InterPro" id="IPR019080">
    <property type="entry name" value="YqaJ_viral_recombinase"/>
</dbReference>
<gene>
    <name evidence="3" type="ORF">WMY93_021094</name>
</gene>
<organism evidence="3 4">
    <name type="scientific">Mugilogobius chulae</name>
    <name type="common">yellowstripe goby</name>
    <dbReference type="NCBI Taxonomy" id="88201"/>
    <lineage>
        <taxon>Eukaryota</taxon>
        <taxon>Metazoa</taxon>
        <taxon>Chordata</taxon>
        <taxon>Craniata</taxon>
        <taxon>Vertebrata</taxon>
        <taxon>Euteleostomi</taxon>
        <taxon>Actinopterygii</taxon>
        <taxon>Neopterygii</taxon>
        <taxon>Teleostei</taxon>
        <taxon>Neoteleostei</taxon>
        <taxon>Acanthomorphata</taxon>
        <taxon>Gobiaria</taxon>
        <taxon>Gobiiformes</taxon>
        <taxon>Gobioidei</taxon>
        <taxon>Gobiidae</taxon>
        <taxon>Gobionellinae</taxon>
        <taxon>Mugilogobius</taxon>
    </lineage>
</organism>
<sequence>MQTTLFLHGCWTVLLLFVLELTDEDILELRLISPDAAVLTSIENSDTDTASECELEDLAAHPELPDPLTALYDPTLKQQIPPDIRDRCQEAFHKIKRSIHTGQCERLTAITKEQSASPSWHIHRAGRITSTTFYNTSKSGHVDRTTLHKIMGYTDNNIQVPAVVWGRENEKIGRQHYINYISKRHNNVTVDITGFVVRPDEPHLGTSPDGTVSCSCCGDGVLEIKCPYRYREGLRGAHLSEDFCLDQRMQLKKKHQYYHQVQLHMFVSNVNYCDFIVWTTKELIINRIQRDEQLLQEALVVAKESFLSCILPELITRSQDPALRQQRFCSLCEKPEFGKMIDCTMCEKV</sequence>
<dbReference type="InterPro" id="IPR011604">
    <property type="entry name" value="PDDEXK-like_dom_sf"/>
</dbReference>
<protein>
    <recommendedName>
        <fullName evidence="2">YqaJ viral recombinase domain-containing protein</fullName>
    </recommendedName>
</protein>
<dbReference type="CDD" id="cd22343">
    <property type="entry name" value="PDDEXK_lambda_exonuclease-like"/>
    <property type="match status" value="1"/>
</dbReference>
<feature type="signal peptide" evidence="1">
    <location>
        <begin position="1"/>
        <end position="24"/>
    </location>
</feature>
<name>A0AAW0NE99_9GOBI</name>
<evidence type="ECO:0000259" key="2">
    <source>
        <dbReference type="Pfam" id="PF09588"/>
    </source>
</evidence>
<dbReference type="AlphaFoldDB" id="A0AAW0NE99"/>
<keyword evidence="1" id="KW-0732">Signal</keyword>
<dbReference type="PANTHER" id="PTHR47526:SF3">
    <property type="entry name" value="PHD-TYPE DOMAIN-CONTAINING PROTEIN"/>
    <property type="match status" value="1"/>
</dbReference>
<comment type="caution">
    <text evidence="3">The sequence shown here is derived from an EMBL/GenBank/DDBJ whole genome shotgun (WGS) entry which is preliminary data.</text>
</comment>
<dbReference type="Pfam" id="PF09588">
    <property type="entry name" value="YqaJ"/>
    <property type="match status" value="1"/>
</dbReference>
<dbReference type="Proteomes" id="UP001460270">
    <property type="component" value="Unassembled WGS sequence"/>
</dbReference>
<dbReference type="EMBL" id="JBBPFD010000015">
    <property type="protein sequence ID" value="KAK7895769.1"/>
    <property type="molecule type" value="Genomic_DNA"/>
</dbReference>